<reference evidence="2 3" key="1">
    <citation type="submission" date="2021-06" db="EMBL/GenBank/DDBJ databases">
        <title>Caerostris extrusa draft genome.</title>
        <authorList>
            <person name="Kono N."/>
            <person name="Arakawa K."/>
        </authorList>
    </citation>
    <scope>NUCLEOTIDE SEQUENCE [LARGE SCALE GENOMIC DNA]</scope>
</reference>
<proteinExistence type="predicted"/>
<organism evidence="2 3">
    <name type="scientific">Caerostris extrusa</name>
    <name type="common">Bark spider</name>
    <name type="synonym">Caerostris bankana</name>
    <dbReference type="NCBI Taxonomy" id="172846"/>
    <lineage>
        <taxon>Eukaryota</taxon>
        <taxon>Metazoa</taxon>
        <taxon>Ecdysozoa</taxon>
        <taxon>Arthropoda</taxon>
        <taxon>Chelicerata</taxon>
        <taxon>Arachnida</taxon>
        <taxon>Araneae</taxon>
        <taxon>Araneomorphae</taxon>
        <taxon>Entelegynae</taxon>
        <taxon>Araneoidea</taxon>
        <taxon>Araneidae</taxon>
        <taxon>Caerostris</taxon>
    </lineage>
</organism>
<dbReference type="EMBL" id="BPLR01020826">
    <property type="protein sequence ID" value="GIX83011.1"/>
    <property type="molecule type" value="Genomic_DNA"/>
</dbReference>
<sequence length="101" mass="10852">MASSHLCPPPGCNDQLDEKTPLRPGPIPWGTRTNGCSGKGNLLIESPLCGNCIYQYNRRSVGLQMTMLQRESAAKALGADQMANQLQNATSHPTRAASRLS</sequence>
<dbReference type="AlphaFoldDB" id="A0AAV4NE82"/>
<evidence type="ECO:0000313" key="2">
    <source>
        <dbReference type="EMBL" id="GIX83011.1"/>
    </source>
</evidence>
<dbReference type="Proteomes" id="UP001054945">
    <property type="component" value="Unassembled WGS sequence"/>
</dbReference>
<keyword evidence="3" id="KW-1185">Reference proteome</keyword>
<protein>
    <submittedName>
        <fullName evidence="2">Uncharacterized protein</fullName>
    </submittedName>
</protein>
<evidence type="ECO:0000256" key="1">
    <source>
        <dbReference type="SAM" id="MobiDB-lite"/>
    </source>
</evidence>
<feature type="region of interest" description="Disordered" evidence="1">
    <location>
        <begin position="1"/>
        <end position="29"/>
    </location>
</feature>
<name>A0AAV4NE82_CAEEX</name>
<comment type="caution">
    <text evidence="2">The sequence shown here is derived from an EMBL/GenBank/DDBJ whole genome shotgun (WGS) entry which is preliminary data.</text>
</comment>
<evidence type="ECO:0000313" key="3">
    <source>
        <dbReference type="Proteomes" id="UP001054945"/>
    </source>
</evidence>
<gene>
    <name evidence="2" type="ORF">CEXT_220031</name>
</gene>
<accession>A0AAV4NE82</accession>